<dbReference type="SUPFAM" id="SSF46785">
    <property type="entry name" value="Winged helix' DNA-binding domain"/>
    <property type="match status" value="1"/>
</dbReference>
<dbReference type="PANTHER" id="PTHR36221:SF1">
    <property type="entry name" value="DUF742 DOMAIN-CONTAINING PROTEIN"/>
    <property type="match status" value="1"/>
</dbReference>
<dbReference type="InterPro" id="IPR007995">
    <property type="entry name" value="DUF742"/>
</dbReference>
<dbReference type="RefSeq" id="WP_004951980.1">
    <property type="nucleotide sequence ID" value="NZ_JBFADJ010000034.1"/>
</dbReference>
<dbReference type="OrthoDB" id="3296462at2"/>
<reference evidence="2 3" key="1">
    <citation type="journal article" date="2019" name="Microb. Cell Fact.">
        <title>Exploring novel herbicidin analogues by transcriptional regulator overexpression and MS/MS molecular networking.</title>
        <authorList>
            <person name="Shi Y."/>
            <person name="Gu R."/>
            <person name="Li Y."/>
            <person name="Wang X."/>
            <person name="Ren W."/>
            <person name="Li X."/>
            <person name="Wang L."/>
            <person name="Xie Y."/>
            <person name="Hong B."/>
        </authorList>
    </citation>
    <scope>NUCLEOTIDE SEQUENCE [LARGE SCALE GENOMIC DNA]</scope>
    <source>
        <strain evidence="2 3">US-43</strain>
    </source>
</reference>
<evidence type="ECO:0000313" key="3">
    <source>
        <dbReference type="Proteomes" id="UP000327000"/>
    </source>
</evidence>
<organism evidence="2 3">
    <name type="scientific">Streptomyces mobaraensis</name>
    <name type="common">Streptoverticillium mobaraense</name>
    <dbReference type="NCBI Taxonomy" id="35621"/>
    <lineage>
        <taxon>Bacteria</taxon>
        <taxon>Bacillati</taxon>
        <taxon>Actinomycetota</taxon>
        <taxon>Actinomycetes</taxon>
        <taxon>Kitasatosporales</taxon>
        <taxon>Streptomycetaceae</taxon>
        <taxon>Streptomyces</taxon>
    </lineage>
</organism>
<dbReference type="Pfam" id="PF05331">
    <property type="entry name" value="DUF742"/>
    <property type="match status" value="1"/>
</dbReference>
<dbReference type="Proteomes" id="UP000327000">
    <property type="component" value="Unassembled WGS sequence"/>
</dbReference>
<accession>A0A5N5W0W4</accession>
<evidence type="ECO:0000256" key="1">
    <source>
        <dbReference type="SAM" id="MobiDB-lite"/>
    </source>
</evidence>
<feature type="compositionally biased region" description="Basic and acidic residues" evidence="1">
    <location>
        <begin position="14"/>
        <end position="23"/>
    </location>
</feature>
<evidence type="ECO:0000313" key="2">
    <source>
        <dbReference type="EMBL" id="KAB7835003.1"/>
    </source>
</evidence>
<comment type="caution">
    <text evidence="2">The sequence shown here is derived from an EMBL/GenBank/DDBJ whole genome shotgun (WGS) entry which is preliminary data.</text>
</comment>
<dbReference type="InterPro" id="IPR036390">
    <property type="entry name" value="WH_DNA-bd_sf"/>
</dbReference>
<feature type="region of interest" description="Disordered" evidence="1">
    <location>
        <begin position="1"/>
        <end position="27"/>
    </location>
</feature>
<dbReference type="EMBL" id="VOKX01000110">
    <property type="protein sequence ID" value="KAB7835003.1"/>
    <property type="molecule type" value="Genomic_DNA"/>
</dbReference>
<gene>
    <name evidence="2" type="ORF">FRZ00_28175</name>
</gene>
<name>A0A5N5W0W4_STRMB</name>
<sequence>MTGRRAGDGGTPDRTGEPQHWYDDAAGPVVRPYTMTRGRTRGAGQHRLDRTAFVIAVRSPDGTDDRLGPEHLRIAELTAEDPRSVAELTDRLGLPSGVVRVLVGDLFEAGIVRVDRPIPPAEPPDESILRLVINGLRTL</sequence>
<dbReference type="AlphaFoldDB" id="A0A5N5W0W4"/>
<protein>
    <submittedName>
        <fullName evidence="2">DUF742 domain-containing protein</fullName>
    </submittedName>
</protein>
<keyword evidence="3" id="KW-1185">Reference proteome</keyword>
<dbReference type="PANTHER" id="PTHR36221">
    <property type="entry name" value="DUF742 DOMAIN-CONTAINING PROTEIN"/>
    <property type="match status" value="1"/>
</dbReference>
<proteinExistence type="predicted"/>